<protein>
    <submittedName>
        <fullName evidence="1">Uncharacterized protein</fullName>
    </submittedName>
</protein>
<organism evidence="1 2">
    <name type="scientific">Arachis hypogaea</name>
    <name type="common">Peanut</name>
    <dbReference type="NCBI Taxonomy" id="3818"/>
    <lineage>
        <taxon>Eukaryota</taxon>
        <taxon>Viridiplantae</taxon>
        <taxon>Streptophyta</taxon>
        <taxon>Embryophyta</taxon>
        <taxon>Tracheophyta</taxon>
        <taxon>Spermatophyta</taxon>
        <taxon>Magnoliopsida</taxon>
        <taxon>eudicotyledons</taxon>
        <taxon>Gunneridae</taxon>
        <taxon>Pentapetalae</taxon>
        <taxon>rosids</taxon>
        <taxon>fabids</taxon>
        <taxon>Fabales</taxon>
        <taxon>Fabaceae</taxon>
        <taxon>Papilionoideae</taxon>
        <taxon>50 kb inversion clade</taxon>
        <taxon>dalbergioids sensu lato</taxon>
        <taxon>Dalbergieae</taxon>
        <taxon>Pterocarpus clade</taxon>
        <taxon>Arachis</taxon>
    </lineage>
</organism>
<keyword evidence="2" id="KW-1185">Reference proteome</keyword>
<gene>
    <name evidence="1" type="ORF">Ahy_A09g044460</name>
</gene>
<reference evidence="1 2" key="1">
    <citation type="submission" date="2019-01" db="EMBL/GenBank/DDBJ databases">
        <title>Sequencing of cultivated peanut Arachis hypogaea provides insights into genome evolution and oil improvement.</title>
        <authorList>
            <person name="Chen X."/>
        </authorList>
    </citation>
    <scope>NUCLEOTIDE SEQUENCE [LARGE SCALE GENOMIC DNA]</scope>
    <source>
        <strain evidence="2">cv. Fuhuasheng</strain>
        <tissue evidence="1">Leaves</tissue>
    </source>
</reference>
<accession>A0A445BK49</accession>
<dbReference type="AlphaFoldDB" id="A0A445BK49"/>
<dbReference type="Proteomes" id="UP000289738">
    <property type="component" value="Chromosome A09"/>
</dbReference>
<name>A0A445BK49_ARAHY</name>
<proteinExistence type="predicted"/>
<sequence length="88" mass="10027">MEEASPFSSLEHATSFTRDLWFNKLPIHHGSARERIQETLEETGEIIQYSMLEEDAVPNSSDEVVSKGHNVSMLTFDLNKTLEENDIC</sequence>
<evidence type="ECO:0000313" key="2">
    <source>
        <dbReference type="Proteomes" id="UP000289738"/>
    </source>
</evidence>
<comment type="caution">
    <text evidence="1">The sequence shown here is derived from an EMBL/GenBank/DDBJ whole genome shotgun (WGS) entry which is preliminary data.</text>
</comment>
<dbReference type="EMBL" id="SDMP01000009">
    <property type="protein sequence ID" value="RYR39053.1"/>
    <property type="molecule type" value="Genomic_DNA"/>
</dbReference>
<evidence type="ECO:0000313" key="1">
    <source>
        <dbReference type="EMBL" id="RYR39053.1"/>
    </source>
</evidence>